<gene>
    <name evidence="12" type="ORF">CINCED_3A016074</name>
</gene>
<dbReference type="Pfam" id="PF07502">
    <property type="entry name" value="MANEC"/>
    <property type="match status" value="1"/>
</dbReference>
<evidence type="ECO:0000256" key="3">
    <source>
        <dbReference type="ARBA" id="ARBA00022729"/>
    </source>
</evidence>
<feature type="domain" description="MANSC" evidence="11">
    <location>
        <begin position="37"/>
        <end position="114"/>
    </location>
</feature>
<evidence type="ECO:0000256" key="1">
    <source>
        <dbReference type="ARBA" id="ARBA00004479"/>
    </source>
</evidence>
<dbReference type="InterPro" id="IPR036055">
    <property type="entry name" value="LDL_receptor-like_sf"/>
</dbReference>
<evidence type="ECO:0000313" key="12">
    <source>
        <dbReference type="EMBL" id="VVC37853.1"/>
    </source>
</evidence>
<keyword evidence="13" id="KW-1185">Reference proteome</keyword>
<dbReference type="InterPro" id="IPR002172">
    <property type="entry name" value="LDrepeatLR_classA_rpt"/>
</dbReference>
<dbReference type="PROSITE" id="PS50068">
    <property type="entry name" value="LDLRA_2"/>
    <property type="match status" value="1"/>
</dbReference>
<comment type="subcellular location">
    <subcellularLocation>
        <location evidence="1">Membrane</location>
        <topology evidence="1">Single-pass type I membrane protein</topology>
    </subcellularLocation>
</comment>
<dbReference type="GO" id="GO:0016020">
    <property type="term" value="C:membrane"/>
    <property type="evidence" value="ECO:0007669"/>
    <property type="project" value="UniProtKB-SubCell"/>
</dbReference>
<dbReference type="PROSITE" id="PS01209">
    <property type="entry name" value="LDLRA_1"/>
    <property type="match status" value="1"/>
</dbReference>
<evidence type="ECO:0000259" key="11">
    <source>
        <dbReference type="PROSITE" id="PS50986"/>
    </source>
</evidence>
<dbReference type="InterPro" id="IPR011106">
    <property type="entry name" value="MANSC_N"/>
</dbReference>
<dbReference type="PANTHER" id="PTHR46876">
    <property type="entry name" value="LOW-DENSITY LIPOPROTEIN RECEPTOR-RELATED PROTEIN 11"/>
    <property type="match status" value="1"/>
</dbReference>
<keyword evidence="2 9" id="KW-0812">Transmembrane</keyword>
<dbReference type="InterPro" id="IPR023415">
    <property type="entry name" value="LDLR_class-A_CS"/>
</dbReference>
<organism evidence="12 13">
    <name type="scientific">Cinara cedri</name>
    <dbReference type="NCBI Taxonomy" id="506608"/>
    <lineage>
        <taxon>Eukaryota</taxon>
        <taxon>Metazoa</taxon>
        <taxon>Ecdysozoa</taxon>
        <taxon>Arthropoda</taxon>
        <taxon>Hexapoda</taxon>
        <taxon>Insecta</taxon>
        <taxon>Pterygota</taxon>
        <taxon>Neoptera</taxon>
        <taxon>Paraneoptera</taxon>
        <taxon>Hemiptera</taxon>
        <taxon>Sternorrhyncha</taxon>
        <taxon>Aphidomorpha</taxon>
        <taxon>Aphidoidea</taxon>
        <taxon>Aphididae</taxon>
        <taxon>Lachninae</taxon>
        <taxon>Cinara</taxon>
    </lineage>
</organism>
<evidence type="ECO:0000256" key="8">
    <source>
        <dbReference type="PROSITE-ProRule" id="PRU00124"/>
    </source>
</evidence>
<evidence type="ECO:0000256" key="10">
    <source>
        <dbReference type="SAM" id="SignalP"/>
    </source>
</evidence>
<evidence type="ECO:0000256" key="5">
    <source>
        <dbReference type="ARBA" id="ARBA00023136"/>
    </source>
</evidence>
<keyword evidence="12" id="KW-0675">Receptor</keyword>
<evidence type="ECO:0000256" key="7">
    <source>
        <dbReference type="ARBA" id="ARBA00023180"/>
    </source>
</evidence>
<dbReference type="PANTHER" id="PTHR46876:SF1">
    <property type="entry name" value="LOW-DENSITY LIPOPROTEIN RECEPTOR-RELATED PROTEIN 11"/>
    <property type="match status" value="1"/>
</dbReference>
<keyword evidence="5 9" id="KW-0472">Membrane</keyword>
<dbReference type="InterPro" id="IPR013980">
    <property type="entry name" value="MANSC_dom"/>
</dbReference>
<keyword evidence="7" id="KW-0325">Glycoprotein</keyword>
<dbReference type="EMBL" id="CABPRJ010001456">
    <property type="protein sequence ID" value="VVC37853.1"/>
    <property type="molecule type" value="Genomic_DNA"/>
</dbReference>
<dbReference type="Proteomes" id="UP000325440">
    <property type="component" value="Unassembled WGS sequence"/>
</dbReference>
<protein>
    <submittedName>
        <fullName evidence="12">Seven cysteines, N-terminal,MANSC domain,Low-density lipoprotein (LDL) receptor class A repeat,Low</fullName>
    </submittedName>
</protein>
<evidence type="ECO:0000256" key="6">
    <source>
        <dbReference type="ARBA" id="ARBA00023157"/>
    </source>
</evidence>
<evidence type="ECO:0000256" key="2">
    <source>
        <dbReference type="ARBA" id="ARBA00022692"/>
    </source>
</evidence>
<dbReference type="SUPFAM" id="SSF57424">
    <property type="entry name" value="LDL receptor-like module"/>
    <property type="match status" value="1"/>
</dbReference>
<sequence>MATDGVRWSWCFLTVFATISYCSTIASPSNCVNKFDVHDDKIIRTEDSKKLGAKFIDSMEQRNRLECLELCCQTARCDVFVFEEKLPGTCYLFECGASDDFKCKFTSHKNYSSAVMTSKPATELENQIKLTQNEHEHELTQLKKFTSSKSPSSTISSIPSINKETEITVPALDKHSERTRCSRYQFECKTSGECIAIYNACDGIPQCSDGSDEALELACPTTSNKQILMKEPNYGFKENNYNVQTYSNKPMDITGQQINQPMQQYQWKNQPQVFSSNNLNYNNVKGDNTAVGNNFAPAQYGREGEGLKWAGQDATHQNYGSNRIFTHVNGGILPEYNQRQNNIPNRGYIAEPGMVDHNYNHNTNNVNHDFHHFNTGSKTIYQNQNNPDYYYEDPRPKLEQSNIIPLLGNGQRPVQNEKSETIITEKPVVQKHYVNVTTTQSTTTDSSSYRKMEQPLSADTVVREAYFESNDDGYAIMPNGAIISLVLGIMATSIMIIVIGCRLKVMRNRYRKGGKQSYAHDADFLINGMYL</sequence>
<dbReference type="Gene3D" id="4.10.400.10">
    <property type="entry name" value="Low-density Lipoprotein Receptor"/>
    <property type="match status" value="1"/>
</dbReference>
<dbReference type="AlphaFoldDB" id="A0A5E4N1M8"/>
<reference evidence="12 13" key="1">
    <citation type="submission" date="2019-08" db="EMBL/GenBank/DDBJ databases">
        <authorList>
            <person name="Alioto T."/>
            <person name="Alioto T."/>
            <person name="Gomez Garrido J."/>
        </authorList>
    </citation>
    <scope>NUCLEOTIDE SEQUENCE [LARGE SCALE GENOMIC DNA]</scope>
</reference>
<feature type="signal peptide" evidence="10">
    <location>
        <begin position="1"/>
        <end position="24"/>
    </location>
</feature>
<dbReference type="PROSITE" id="PS50986">
    <property type="entry name" value="MANSC"/>
    <property type="match status" value="1"/>
</dbReference>
<accession>A0A5E4N1M8</accession>
<dbReference type="OrthoDB" id="10037294at2759"/>
<keyword evidence="3 10" id="KW-0732">Signal</keyword>
<feature type="chain" id="PRO_5022661124" evidence="10">
    <location>
        <begin position="25"/>
        <end position="531"/>
    </location>
</feature>
<feature type="transmembrane region" description="Helical" evidence="9">
    <location>
        <begin position="481"/>
        <end position="503"/>
    </location>
</feature>
<dbReference type="SMART" id="SM00192">
    <property type="entry name" value="LDLa"/>
    <property type="match status" value="1"/>
</dbReference>
<keyword evidence="12" id="KW-0449">Lipoprotein</keyword>
<keyword evidence="6" id="KW-1015">Disulfide bond</keyword>
<proteinExistence type="predicted"/>
<keyword evidence="4 9" id="KW-1133">Transmembrane helix</keyword>
<name>A0A5E4N1M8_9HEMI</name>
<evidence type="ECO:0000313" key="13">
    <source>
        <dbReference type="Proteomes" id="UP000325440"/>
    </source>
</evidence>
<dbReference type="Pfam" id="PF00057">
    <property type="entry name" value="Ldl_recept_a"/>
    <property type="match status" value="1"/>
</dbReference>
<dbReference type="SMART" id="SM00765">
    <property type="entry name" value="MANEC"/>
    <property type="match status" value="1"/>
</dbReference>
<comment type="caution">
    <text evidence="8">Lacks conserved residue(s) required for the propagation of feature annotation.</text>
</comment>
<dbReference type="CDD" id="cd00112">
    <property type="entry name" value="LDLa"/>
    <property type="match status" value="1"/>
</dbReference>
<evidence type="ECO:0000256" key="9">
    <source>
        <dbReference type="SAM" id="Phobius"/>
    </source>
</evidence>
<evidence type="ECO:0000256" key="4">
    <source>
        <dbReference type="ARBA" id="ARBA00022989"/>
    </source>
</evidence>